<organism evidence="1 2">
    <name type="scientific">Tetranychus urticae</name>
    <name type="common">Two-spotted spider mite</name>
    <dbReference type="NCBI Taxonomy" id="32264"/>
    <lineage>
        <taxon>Eukaryota</taxon>
        <taxon>Metazoa</taxon>
        <taxon>Ecdysozoa</taxon>
        <taxon>Arthropoda</taxon>
        <taxon>Chelicerata</taxon>
        <taxon>Arachnida</taxon>
        <taxon>Acari</taxon>
        <taxon>Acariformes</taxon>
        <taxon>Trombidiformes</taxon>
        <taxon>Prostigmata</taxon>
        <taxon>Eleutherengona</taxon>
        <taxon>Raphignathae</taxon>
        <taxon>Tetranychoidea</taxon>
        <taxon>Tetranychidae</taxon>
        <taxon>Tetranychus</taxon>
    </lineage>
</organism>
<dbReference type="AlphaFoldDB" id="T1JUI0"/>
<dbReference type="Proteomes" id="UP000015104">
    <property type="component" value="Unassembled WGS sequence"/>
</dbReference>
<reference evidence="1" key="2">
    <citation type="submission" date="2015-06" db="UniProtKB">
        <authorList>
            <consortium name="EnsemblMetazoa"/>
        </authorList>
    </citation>
    <scope>IDENTIFICATION</scope>
</reference>
<dbReference type="HOGENOM" id="CLU_2657624_0_0_1"/>
<dbReference type="EMBL" id="CAEY01000779">
    <property type="status" value="NOT_ANNOTATED_CDS"/>
    <property type="molecule type" value="Genomic_DNA"/>
</dbReference>
<evidence type="ECO:0000313" key="2">
    <source>
        <dbReference type="Proteomes" id="UP000015104"/>
    </source>
</evidence>
<reference evidence="2" key="1">
    <citation type="submission" date="2011-08" db="EMBL/GenBank/DDBJ databases">
        <authorList>
            <person name="Rombauts S."/>
        </authorList>
    </citation>
    <scope>NUCLEOTIDE SEQUENCE</scope>
    <source>
        <strain evidence="2">London</strain>
    </source>
</reference>
<sequence length="76" mass="9079">MESIYLINKFLRINRYRRRHFSEVALCAALMTDWLLNKTPVVRSFIKCVWRSILSILNLINSIQVLRKSSYGLFEE</sequence>
<protein>
    <submittedName>
        <fullName evidence="1">Uncharacterized protein</fullName>
    </submittedName>
</protein>
<keyword evidence="2" id="KW-1185">Reference proteome</keyword>
<name>T1JUI0_TETUR</name>
<proteinExistence type="predicted"/>
<evidence type="ECO:0000313" key="1">
    <source>
        <dbReference type="EnsemblMetazoa" id="tetur02g01020.1"/>
    </source>
</evidence>
<dbReference type="EnsemblMetazoa" id="tetur02g01020.1">
    <property type="protein sequence ID" value="tetur02g01020.1"/>
    <property type="gene ID" value="tetur02g01020"/>
</dbReference>
<accession>T1JUI0</accession>